<dbReference type="RefSeq" id="WP_145372071.1">
    <property type="nucleotide sequence ID" value="NZ_CP036275.1"/>
</dbReference>
<feature type="compositionally biased region" description="Acidic residues" evidence="1">
    <location>
        <begin position="199"/>
        <end position="212"/>
    </location>
</feature>
<evidence type="ECO:0000313" key="3">
    <source>
        <dbReference type="EMBL" id="QDU40820.1"/>
    </source>
</evidence>
<proteinExistence type="predicted"/>
<reference evidence="3 4" key="1">
    <citation type="submission" date="2019-02" db="EMBL/GenBank/DDBJ databases">
        <title>Deep-cultivation of Planctomycetes and their phenomic and genomic characterization uncovers novel biology.</title>
        <authorList>
            <person name="Wiegand S."/>
            <person name="Jogler M."/>
            <person name="Boedeker C."/>
            <person name="Pinto D."/>
            <person name="Vollmers J."/>
            <person name="Rivas-Marin E."/>
            <person name="Kohn T."/>
            <person name="Peeters S.H."/>
            <person name="Heuer A."/>
            <person name="Rast P."/>
            <person name="Oberbeckmann S."/>
            <person name="Bunk B."/>
            <person name="Jeske O."/>
            <person name="Meyerdierks A."/>
            <person name="Storesund J.E."/>
            <person name="Kallscheuer N."/>
            <person name="Luecker S."/>
            <person name="Lage O.M."/>
            <person name="Pohl T."/>
            <person name="Merkel B.J."/>
            <person name="Hornburger P."/>
            <person name="Mueller R.-W."/>
            <person name="Bruemmer F."/>
            <person name="Labrenz M."/>
            <person name="Spormann A.M."/>
            <person name="Op den Camp H."/>
            <person name="Overmann J."/>
            <person name="Amann R."/>
            <person name="Jetten M.S.M."/>
            <person name="Mascher T."/>
            <person name="Medema M.H."/>
            <person name="Devos D.P."/>
            <person name="Kaster A.-K."/>
            <person name="Ovreas L."/>
            <person name="Rohde M."/>
            <person name="Galperin M.Y."/>
            <person name="Jogler C."/>
        </authorList>
    </citation>
    <scope>NUCLEOTIDE SEQUENCE [LARGE SCALE GENOMIC DNA]</scope>
    <source>
        <strain evidence="3 4">Mal4</strain>
    </source>
</reference>
<feature type="compositionally biased region" description="Low complexity" evidence="1">
    <location>
        <begin position="167"/>
        <end position="195"/>
    </location>
</feature>
<dbReference type="OrthoDB" id="5393649at2"/>
<evidence type="ECO:0000313" key="4">
    <source>
        <dbReference type="Proteomes" id="UP000320496"/>
    </source>
</evidence>
<evidence type="ECO:0008006" key="5">
    <source>
        <dbReference type="Google" id="ProtNLM"/>
    </source>
</evidence>
<gene>
    <name evidence="3" type="ORF">Mal4_51820</name>
</gene>
<name>A0A517ZEE0_9PLAN</name>
<keyword evidence="4" id="KW-1185">Reference proteome</keyword>
<dbReference type="KEGG" id="mri:Mal4_51820"/>
<evidence type="ECO:0000256" key="1">
    <source>
        <dbReference type="SAM" id="MobiDB-lite"/>
    </source>
</evidence>
<dbReference type="EMBL" id="CP036275">
    <property type="protein sequence ID" value="QDU40820.1"/>
    <property type="molecule type" value="Genomic_DNA"/>
</dbReference>
<sequence length="467" mass="49797" precursor="true">MTASSVAGSLIKKSTHFAVTLTLVVLFGSTTAHAASLEEVIEGITTQVASFLGSKNETAISIGAFDGPPTTGTGRKIASDLKQGLENAGLTITDNALEASFELRGEFRQNLDGPFPIVALTVKLFDNNGAEVTSFRDRFRETNRQRVADTKESLEQVAEQRREAAEDATTPETAETTASATDDTTTATAEAATSAVSINDDEAPIDNPDDVETLTSPTVDVTRPVEDALSGDASGTEGDAEVSREQRQQAIAARDKALLDALANPKFHLDGESIVAASEESPFRVEVLAKPPGGSEYLPVAIQDKSGLAFAPLQEGELYAIRIYNDADFDVGVELTIDGLNTLAFSELPGFKETGKWVIRAHSSGTIKGYHVSNETVDTFQIAARPTGPVQDQLANPDRIGTVLAAFHVAWPEDQTPPLVARILGQSRDLVTVRGPRIDAPSETVQRVFCQTAVAFVGVRYLNPKPD</sequence>
<feature type="region of interest" description="Disordered" evidence="1">
    <location>
        <begin position="148"/>
        <end position="245"/>
    </location>
</feature>
<feature type="compositionally biased region" description="Basic and acidic residues" evidence="1">
    <location>
        <begin position="148"/>
        <end position="165"/>
    </location>
</feature>
<organism evidence="3 4">
    <name type="scientific">Maioricimonas rarisocia</name>
    <dbReference type="NCBI Taxonomy" id="2528026"/>
    <lineage>
        <taxon>Bacteria</taxon>
        <taxon>Pseudomonadati</taxon>
        <taxon>Planctomycetota</taxon>
        <taxon>Planctomycetia</taxon>
        <taxon>Planctomycetales</taxon>
        <taxon>Planctomycetaceae</taxon>
        <taxon>Maioricimonas</taxon>
    </lineage>
</organism>
<evidence type="ECO:0000256" key="2">
    <source>
        <dbReference type="SAM" id="SignalP"/>
    </source>
</evidence>
<feature type="signal peptide" evidence="2">
    <location>
        <begin position="1"/>
        <end position="34"/>
    </location>
</feature>
<accession>A0A517ZEE0</accession>
<protein>
    <recommendedName>
        <fullName evidence="5">Secreted protein</fullName>
    </recommendedName>
</protein>
<dbReference type="Proteomes" id="UP000320496">
    <property type="component" value="Chromosome"/>
</dbReference>
<dbReference type="AlphaFoldDB" id="A0A517ZEE0"/>
<feature type="chain" id="PRO_5022032076" description="Secreted protein" evidence="2">
    <location>
        <begin position="35"/>
        <end position="467"/>
    </location>
</feature>
<keyword evidence="2" id="KW-0732">Signal</keyword>